<protein>
    <submittedName>
        <fullName evidence="2">Uncharacterized protein</fullName>
    </submittedName>
</protein>
<name>A0A4U6W361_SETVI</name>
<feature type="region of interest" description="Disordered" evidence="1">
    <location>
        <begin position="19"/>
        <end position="89"/>
    </location>
</feature>
<keyword evidence="3" id="KW-1185">Reference proteome</keyword>
<accession>A0A4U6W361</accession>
<dbReference type="EMBL" id="CM016553">
    <property type="protein sequence ID" value="TKW36432.1"/>
    <property type="molecule type" value="Genomic_DNA"/>
</dbReference>
<evidence type="ECO:0000313" key="2">
    <source>
        <dbReference type="EMBL" id="TKW36432.1"/>
    </source>
</evidence>
<organism evidence="2 3">
    <name type="scientific">Setaria viridis</name>
    <name type="common">Green bristlegrass</name>
    <name type="synonym">Setaria italica subsp. viridis</name>
    <dbReference type="NCBI Taxonomy" id="4556"/>
    <lineage>
        <taxon>Eukaryota</taxon>
        <taxon>Viridiplantae</taxon>
        <taxon>Streptophyta</taxon>
        <taxon>Embryophyta</taxon>
        <taxon>Tracheophyta</taxon>
        <taxon>Spermatophyta</taxon>
        <taxon>Magnoliopsida</taxon>
        <taxon>Liliopsida</taxon>
        <taxon>Poales</taxon>
        <taxon>Poaceae</taxon>
        <taxon>PACMAD clade</taxon>
        <taxon>Panicoideae</taxon>
        <taxon>Panicodae</taxon>
        <taxon>Paniceae</taxon>
        <taxon>Cenchrinae</taxon>
        <taxon>Setaria</taxon>
    </lineage>
</organism>
<dbReference type="Gramene" id="TKW36432">
    <property type="protein sequence ID" value="TKW36432"/>
    <property type="gene ID" value="SEVIR_2G439601v2"/>
</dbReference>
<evidence type="ECO:0000313" key="3">
    <source>
        <dbReference type="Proteomes" id="UP000298652"/>
    </source>
</evidence>
<sequence>MASPWHLGVADGAEVPSRLFEALPHHPPPLSRSYQLRRSKGQDGEERDERKGKDKEERSRWGYNNDHPGADKGHYRKRPEDDDDDDLGG</sequence>
<reference evidence="2" key="1">
    <citation type="submission" date="2019-03" db="EMBL/GenBank/DDBJ databases">
        <title>WGS assembly of Setaria viridis.</title>
        <authorList>
            <person name="Huang P."/>
            <person name="Jenkins J."/>
            <person name="Grimwood J."/>
            <person name="Barry K."/>
            <person name="Healey A."/>
            <person name="Mamidi S."/>
            <person name="Sreedasyam A."/>
            <person name="Shu S."/>
            <person name="Feldman M."/>
            <person name="Wu J."/>
            <person name="Yu Y."/>
            <person name="Chen C."/>
            <person name="Johnson J."/>
            <person name="Rokhsar D."/>
            <person name="Baxter I."/>
            <person name="Schmutz J."/>
            <person name="Brutnell T."/>
            <person name="Kellogg E."/>
        </authorList>
    </citation>
    <scope>NUCLEOTIDE SEQUENCE [LARGE SCALE GENOMIC DNA]</scope>
</reference>
<gene>
    <name evidence="2" type="ORF">SEVIR_2G439601v2</name>
</gene>
<dbReference type="AlphaFoldDB" id="A0A4U6W361"/>
<proteinExistence type="predicted"/>
<dbReference type="Proteomes" id="UP000298652">
    <property type="component" value="Chromosome 2"/>
</dbReference>
<evidence type="ECO:0000256" key="1">
    <source>
        <dbReference type="SAM" id="MobiDB-lite"/>
    </source>
</evidence>
<feature type="compositionally biased region" description="Basic and acidic residues" evidence="1">
    <location>
        <begin position="40"/>
        <end position="60"/>
    </location>
</feature>